<keyword evidence="3" id="KW-1185">Reference proteome</keyword>
<dbReference type="Proteomes" id="UP000199577">
    <property type="component" value="Unassembled WGS sequence"/>
</dbReference>
<proteinExistence type="predicted"/>
<organism evidence="2 3">
    <name type="scientific">Parapedobacter composti</name>
    <dbReference type="NCBI Taxonomy" id="623281"/>
    <lineage>
        <taxon>Bacteria</taxon>
        <taxon>Pseudomonadati</taxon>
        <taxon>Bacteroidota</taxon>
        <taxon>Sphingobacteriia</taxon>
        <taxon>Sphingobacteriales</taxon>
        <taxon>Sphingobacteriaceae</taxon>
        <taxon>Parapedobacter</taxon>
    </lineage>
</organism>
<protein>
    <submittedName>
        <fullName evidence="2">Uncharacterized protein</fullName>
    </submittedName>
</protein>
<dbReference type="OrthoDB" id="801775at2"/>
<evidence type="ECO:0000313" key="3">
    <source>
        <dbReference type="Proteomes" id="UP000199577"/>
    </source>
</evidence>
<dbReference type="AlphaFoldDB" id="A0A1I1KNE3"/>
<dbReference type="STRING" id="623281.SAMN05421747_116104"/>
<dbReference type="PROSITE" id="PS51257">
    <property type="entry name" value="PROKAR_LIPOPROTEIN"/>
    <property type="match status" value="1"/>
</dbReference>
<name>A0A1I1KNE3_9SPHI</name>
<dbReference type="EMBL" id="FOLL01000016">
    <property type="protein sequence ID" value="SFC62287.1"/>
    <property type="molecule type" value="Genomic_DNA"/>
</dbReference>
<dbReference type="RefSeq" id="WP_090974522.1">
    <property type="nucleotide sequence ID" value="NZ_FOLL01000016.1"/>
</dbReference>
<sequence length="231" mass="25550">MKAKLISISLLALLMLGTAALTSCSKDNEEAAEPMPADFGIADYMIVGETFWGMNQSGTPPYIMTFDVGGKTTIYTLSGQSETTYTVEGNRVTLADLGYFEIDADTESVDDWLLVGALSQGRLLRKSEGNPLNGKTFAGQLMEWNINGADERINYNNYRLVIDNAEVNELYSYSVGPYVIPVNQTWSYTPVGNSGGQGQDGDLSFLFYLDTDGRLVFWRHRLGGYNYYSPQ</sequence>
<gene>
    <name evidence="2" type="ORF">SAMN05421747_116104</name>
</gene>
<keyword evidence="1" id="KW-0732">Signal</keyword>
<evidence type="ECO:0000313" key="2">
    <source>
        <dbReference type="EMBL" id="SFC62287.1"/>
    </source>
</evidence>
<evidence type="ECO:0000256" key="1">
    <source>
        <dbReference type="SAM" id="SignalP"/>
    </source>
</evidence>
<feature type="chain" id="PRO_5011640952" evidence="1">
    <location>
        <begin position="26"/>
        <end position="231"/>
    </location>
</feature>
<feature type="signal peptide" evidence="1">
    <location>
        <begin position="1"/>
        <end position="25"/>
    </location>
</feature>
<accession>A0A1I1KNE3</accession>
<reference evidence="2 3" key="1">
    <citation type="submission" date="2016-10" db="EMBL/GenBank/DDBJ databases">
        <authorList>
            <person name="de Groot N.N."/>
        </authorList>
    </citation>
    <scope>NUCLEOTIDE SEQUENCE [LARGE SCALE GENOMIC DNA]</scope>
    <source>
        <strain evidence="2 3">DSM 22900</strain>
    </source>
</reference>